<feature type="transmembrane region" description="Helical" evidence="2">
    <location>
        <begin position="184"/>
        <end position="204"/>
    </location>
</feature>
<protein>
    <submittedName>
        <fullName evidence="3">Uncharacterized protein</fullName>
    </submittedName>
</protein>
<dbReference type="EMBL" id="HBFC01020498">
    <property type="protein sequence ID" value="CAD8709612.1"/>
    <property type="molecule type" value="Transcribed_RNA"/>
</dbReference>
<accession>A0A7S0SKJ3</accession>
<gene>
    <name evidence="3" type="ORF">MANT1106_LOCUS12295</name>
</gene>
<feature type="compositionally biased region" description="Basic and acidic residues" evidence="1">
    <location>
        <begin position="33"/>
        <end position="44"/>
    </location>
</feature>
<organism evidence="3">
    <name type="scientific">Mantoniella antarctica</name>
    <dbReference type="NCBI Taxonomy" id="81844"/>
    <lineage>
        <taxon>Eukaryota</taxon>
        <taxon>Viridiplantae</taxon>
        <taxon>Chlorophyta</taxon>
        <taxon>Mamiellophyceae</taxon>
        <taxon>Mamiellales</taxon>
        <taxon>Mamiellaceae</taxon>
        <taxon>Mantoniella</taxon>
    </lineage>
</organism>
<dbReference type="AlphaFoldDB" id="A0A7S0SKJ3"/>
<keyword evidence="2" id="KW-0812">Transmembrane</keyword>
<keyword evidence="2" id="KW-0472">Membrane</keyword>
<evidence type="ECO:0000313" key="3">
    <source>
        <dbReference type="EMBL" id="CAD8709612.1"/>
    </source>
</evidence>
<keyword evidence="2" id="KW-1133">Transmembrane helix</keyword>
<name>A0A7S0SKJ3_9CHLO</name>
<evidence type="ECO:0000256" key="2">
    <source>
        <dbReference type="SAM" id="Phobius"/>
    </source>
</evidence>
<sequence length="237" mass="24098">MANTQAVAEDAARAPSVASLKVAPDGSVRKSVSVHDKHDTRVGGEEVEERGEDREEEGAEGFFIRTSADSHRQAVAGAVSTTVHPKAARKEAAAHHSTVPVRKMAVADHHPAVHKGARGKLVALGDVASGAKGGDDDGGESRVSKAAHETRVVRGAMDATQRARNTLMFSDPLWISALGSDVRALGAGAAVGTAALAGAVVAAARRSRRRGGPGISYPEEGTALLGAAAAAAQVDAA</sequence>
<feature type="region of interest" description="Disordered" evidence="1">
    <location>
        <begin position="24"/>
        <end position="62"/>
    </location>
</feature>
<evidence type="ECO:0000256" key="1">
    <source>
        <dbReference type="SAM" id="MobiDB-lite"/>
    </source>
</evidence>
<proteinExistence type="predicted"/>
<reference evidence="3" key="1">
    <citation type="submission" date="2021-01" db="EMBL/GenBank/DDBJ databases">
        <authorList>
            <person name="Corre E."/>
            <person name="Pelletier E."/>
            <person name="Niang G."/>
            <person name="Scheremetjew M."/>
            <person name="Finn R."/>
            <person name="Kale V."/>
            <person name="Holt S."/>
            <person name="Cochrane G."/>
            <person name="Meng A."/>
            <person name="Brown T."/>
            <person name="Cohen L."/>
        </authorList>
    </citation>
    <scope>NUCLEOTIDE SEQUENCE</scope>
    <source>
        <strain evidence="3">SL-175</strain>
    </source>
</reference>
<feature type="compositionally biased region" description="Acidic residues" evidence="1">
    <location>
        <begin position="45"/>
        <end position="59"/>
    </location>
</feature>